<evidence type="ECO:0000256" key="1">
    <source>
        <dbReference type="ARBA" id="ARBA00004196"/>
    </source>
</evidence>
<dbReference type="SUPFAM" id="SSF46626">
    <property type="entry name" value="Cytochrome c"/>
    <property type="match status" value="2"/>
</dbReference>
<keyword evidence="3 7" id="KW-0479">Metal-binding</keyword>
<dbReference type="Proteomes" id="UP001228113">
    <property type="component" value="Chromosome"/>
</dbReference>
<keyword evidence="2 7" id="KW-0349">Heme</keyword>
<feature type="signal peptide" evidence="8">
    <location>
        <begin position="1"/>
        <end position="22"/>
    </location>
</feature>
<keyword evidence="10" id="KW-0575">Peroxidase</keyword>
<feature type="domain" description="Cytochrome c" evidence="9">
    <location>
        <begin position="30"/>
        <end position="173"/>
    </location>
</feature>
<keyword evidence="4 8" id="KW-0732">Signal</keyword>
<dbReference type="EMBL" id="AP027081">
    <property type="protein sequence ID" value="BDU77941.1"/>
    <property type="molecule type" value="Genomic_DNA"/>
</dbReference>
<evidence type="ECO:0000256" key="5">
    <source>
        <dbReference type="ARBA" id="ARBA00023002"/>
    </source>
</evidence>
<reference evidence="10" key="1">
    <citation type="journal article" date="2023" name="Int. J. Syst. Evol. Microbiol.">
        <title>Mesoterricola silvestris gen. nov., sp. nov., Mesoterricola sediminis sp. nov., Geothrix oryzae sp. nov., Geothrix edaphica sp. nov., Geothrix rubra sp. nov., and Geothrix limicola sp. nov., six novel members of Acidobacteriota isolated from soils.</title>
        <authorList>
            <person name="Itoh H."/>
            <person name="Sugisawa Y."/>
            <person name="Mise K."/>
            <person name="Xu Z."/>
            <person name="Kuniyasu M."/>
            <person name="Ushijima N."/>
            <person name="Kawano K."/>
            <person name="Kobayashi E."/>
            <person name="Shiratori Y."/>
            <person name="Masuda Y."/>
            <person name="Senoo K."/>
        </authorList>
    </citation>
    <scope>NUCLEOTIDE SEQUENCE</scope>
    <source>
        <strain evidence="10">W786</strain>
    </source>
</reference>
<accession>A0AA48H5U9</accession>
<dbReference type="PANTHER" id="PTHR30600:SF10">
    <property type="entry name" value="BLL6722 PROTEIN"/>
    <property type="match status" value="1"/>
</dbReference>
<evidence type="ECO:0000256" key="4">
    <source>
        <dbReference type="ARBA" id="ARBA00022729"/>
    </source>
</evidence>
<evidence type="ECO:0000259" key="9">
    <source>
        <dbReference type="PROSITE" id="PS51007"/>
    </source>
</evidence>
<evidence type="ECO:0000256" key="2">
    <source>
        <dbReference type="ARBA" id="ARBA00022617"/>
    </source>
</evidence>
<keyword evidence="5" id="KW-0560">Oxidoreductase</keyword>
<evidence type="ECO:0000256" key="6">
    <source>
        <dbReference type="ARBA" id="ARBA00023004"/>
    </source>
</evidence>
<keyword evidence="6 7" id="KW-0408">Iron</keyword>
<keyword evidence="11" id="KW-1185">Reference proteome</keyword>
<gene>
    <name evidence="10" type="ORF">METESE_28990</name>
</gene>
<feature type="chain" id="PRO_5041232380" evidence="8">
    <location>
        <begin position="23"/>
        <end position="382"/>
    </location>
</feature>
<organism evidence="10 11">
    <name type="scientific">Mesoterricola sediminis</name>
    <dbReference type="NCBI Taxonomy" id="2927980"/>
    <lineage>
        <taxon>Bacteria</taxon>
        <taxon>Pseudomonadati</taxon>
        <taxon>Acidobacteriota</taxon>
        <taxon>Holophagae</taxon>
        <taxon>Holophagales</taxon>
        <taxon>Holophagaceae</taxon>
        <taxon>Mesoterricola</taxon>
    </lineage>
</organism>
<dbReference type="PANTHER" id="PTHR30600">
    <property type="entry name" value="CYTOCHROME C PEROXIDASE-RELATED"/>
    <property type="match status" value="1"/>
</dbReference>
<dbReference type="AlphaFoldDB" id="A0AA48H5U9"/>
<proteinExistence type="predicted"/>
<dbReference type="InterPro" id="IPR004852">
    <property type="entry name" value="Di-haem_cyt_c_peroxidsae"/>
</dbReference>
<dbReference type="InterPro" id="IPR036909">
    <property type="entry name" value="Cyt_c-like_dom_sf"/>
</dbReference>
<dbReference type="GO" id="GO:0030313">
    <property type="term" value="C:cell envelope"/>
    <property type="evidence" value="ECO:0007669"/>
    <property type="project" value="UniProtKB-SubCell"/>
</dbReference>
<dbReference type="GO" id="GO:0004130">
    <property type="term" value="F:cytochrome-c peroxidase activity"/>
    <property type="evidence" value="ECO:0007669"/>
    <property type="project" value="TreeGrafter"/>
</dbReference>
<evidence type="ECO:0000256" key="7">
    <source>
        <dbReference type="PROSITE-ProRule" id="PRU00433"/>
    </source>
</evidence>
<dbReference type="GO" id="GO:0046872">
    <property type="term" value="F:metal ion binding"/>
    <property type="evidence" value="ECO:0007669"/>
    <property type="project" value="UniProtKB-KW"/>
</dbReference>
<evidence type="ECO:0000256" key="3">
    <source>
        <dbReference type="ARBA" id="ARBA00022723"/>
    </source>
</evidence>
<dbReference type="GO" id="GO:0020037">
    <property type="term" value="F:heme binding"/>
    <property type="evidence" value="ECO:0007669"/>
    <property type="project" value="InterPro"/>
</dbReference>
<protein>
    <submittedName>
        <fullName evidence="10">Di-heme cytochrome c peroxidase</fullName>
    </submittedName>
</protein>
<dbReference type="GO" id="GO:0009055">
    <property type="term" value="F:electron transfer activity"/>
    <property type="evidence" value="ECO:0007669"/>
    <property type="project" value="InterPro"/>
</dbReference>
<feature type="domain" description="Cytochrome c" evidence="9">
    <location>
        <begin position="205"/>
        <end position="377"/>
    </location>
</feature>
<comment type="subcellular location">
    <subcellularLocation>
        <location evidence="1">Cell envelope</location>
    </subcellularLocation>
</comment>
<evidence type="ECO:0000313" key="10">
    <source>
        <dbReference type="EMBL" id="BDU77941.1"/>
    </source>
</evidence>
<dbReference type="PROSITE" id="PS51257">
    <property type="entry name" value="PROKAR_LIPOPROTEIN"/>
    <property type="match status" value="1"/>
</dbReference>
<dbReference type="RefSeq" id="WP_243329878.1">
    <property type="nucleotide sequence ID" value="NZ_AP027081.1"/>
</dbReference>
<dbReference type="PROSITE" id="PS51007">
    <property type="entry name" value="CYTC"/>
    <property type="match status" value="2"/>
</dbReference>
<dbReference type="InterPro" id="IPR009056">
    <property type="entry name" value="Cyt_c-like_dom"/>
</dbReference>
<dbReference type="Gene3D" id="1.10.760.10">
    <property type="entry name" value="Cytochrome c-like domain"/>
    <property type="match status" value="2"/>
</dbReference>
<evidence type="ECO:0000256" key="8">
    <source>
        <dbReference type="SAM" id="SignalP"/>
    </source>
</evidence>
<evidence type="ECO:0000313" key="11">
    <source>
        <dbReference type="Proteomes" id="UP001228113"/>
    </source>
</evidence>
<name>A0AA48H5U9_9BACT</name>
<dbReference type="KEGG" id="msea:METESE_28990"/>
<dbReference type="InterPro" id="IPR051395">
    <property type="entry name" value="Cytochrome_c_Peroxidase/MauG"/>
</dbReference>
<dbReference type="Pfam" id="PF03150">
    <property type="entry name" value="CCP_MauG"/>
    <property type="match status" value="1"/>
</dbReference>
<sequence>MRLRTLALCLPVALLACGGALAPTRGGLSAEAQLGEAIFKDTRLSASGQQACATCHVAADAHGAPNAFPAQFGGAALDLQGTRQSPSIRYLATNTPFFFDKEGTPTGGFFWDGRVDTLAEQAGGPFLNPLEMAMPGKAAVVERLAQGAYADAFRQTYGAAIFADTEAAYRAMTLALQRYQLEDPAFRPYDSKYDAFLDGKVRLSDAEARGLALFNDPRKGNCAACHPSTRGADGSRPLFTDFTYDALGVPRNPALQANADPAHFDLGLGARLGREDLYGAFKVPSLRNVARRKALFHNGRFTSLKEAVTFYVQRDTNPEKWYPRDADGNVVKFDDLPPAFRRNVNVTEAPYDRTPGQAPALDEAEIDDLVAFLQTLNDGFQP</sequence>